<dbReference type="InterPro" id="IPR050633">
    <property type="entry name" value="Neuropilin_MCO_CoagFactor"/>
</dbReference>
<proteinExistence type="predicted"/>
<evidence type="ECO:0000259" key="7">
    <source>
        <dbReference type="PROSITE" id="PS50022"/>
    </source>
</evidence>
<evidence type="ECO:0000256" key="6">
    <source>
        <dbReference type="ARBA" id="ARBA00023157"/>
    </source>
</evidence>
<dbReference type="InterPro" id="IPR008979">
    <property type="entry name" value="Galactose-bd-like_sf"/>
</dbReference>
<accession>A0A6P8HVV9</accession>
<dbReference type="Proteomes" id="UP000515163">
    <property type="component" value="Unplaced"/>
</dbReference>
<keyword evidence="3" id="KW-0964">Secreted</keyword>
<dbReference type="SUPFAM" id="SSF49785">
    <property type="entry name" value="Galactose-binding domain-like"/>
    <property type="match status" value="1"/>
</dbReference>
<dbReference type="GO" id="GO:0012505">
    <property type="term" value="C:endomembrane system"/>
    <property type="evidence" value="ECO:0007669"/>
    <property type="project" value="UniProtKB-SubCell"/>
</dbReference>
<dbReference type="GO" id="GO:0005576">
    <property type="term" value="C:extracellular region"/>
    <property type="evidence" value="ECO:0007669"/>
    <property type="project" value="UniProtKB-SubCell"/>
</dbReference>
<dbReference type="Gene3D" id="2.60.120.260">
    <property type="entry name" value="Galactose-binding domain-like"/>
    <property type="match status" value="1"/>
</dbReference>
<keyword evidence="5" id="KW-0472">Membrane</keyword>
<dbReference type="GeneID" id="116295742"/>
<dbReference type="AlphaFoldDB" id="A0A6P8HVV9"/>
<gene>
    <name evidence="9" type="primary">LOC116295742</name>
</gene>
<dbReference type="PANTHER" id="PTHR46806">
    <property type="entry name" value="F5/8 TYPE C DOMAIN-CONTAINING PROTEIN"/>
    <property type="match status" value="1"/>
</dbReference>
<dbReference type="PANTHER" id="PTHR46806:SF5">
    <property type="entry name" value="F5_8 TYPE C DOMAIN-CONTAINING PROTEIN"/>
    <property type="match status" value="1"/>
</dbReference>
<dbReference type="GO" id="GO:0038023">
    <property type="term" value="F:signaling receptor activity"/>
    <property type="evidence" value="ECO:0007669"/>
    <property type="project" value="TreeGrafter"/>
</dbReference>
<keyword evidence="4" id="KW-0130">Cell adhesion</keyword>
<organism evidence="8 9">
    <name type="scientific">Actinia tenebrosa</name>
    <name type="common">Australian red waratah sea anemone</name>
    <dbReference type="NCBI Taxonomy" id="6105"/>
    <lineage>
        <taxon>Eukaryota</taxon>
        <taxon>Metazoa</taxon>
        <taxon>Cnidaria</taxon>
        <taxon>Anthozoa</taxon>
        <taxon>Hexacorallia</taxon>
        <taxon>Actiniaria</taxon>
        <taxon>Actiniidae</taxon>
        <taxon>Actinia</taxon>
    </lineage>
</organism>
<evidence type="ECO:0000256" key="4">
    <source>
        <dbReference type="ARBA" id="ARBA00022889"/>
    </source>
</evidence>
<dbReference type="KEGG" id="aten:116295742"/>
<comment type="subcellular location">
    <subcellularLocation>
        <location evidence="1">Endomembrane system</location>
        <topology evidence="1">Peripheral membrane protein</topology>
    </subcellularLocation>
    <subcellularLocation>
        <location evidence="2">Secreted</location>
    </subcellularLocation>
</comment>
<evidence type="ECO:0000313" key="9">
    <source>
        <dbReference type="RefSeq" id="XP_031559511.1"/>
    </source>
</evidence>
<dbReference type="InParanoid" id="A0A6P8HVV9"/>
<dbReference type="Pfam" id="PF00754">
    <property type="entry name" value="F5_F8_type_C"/>
    <property type="match status" value="1"/>
</dbReference>
<evidence type="ECO:0000256" key="5">
    <source>
        <dbReference type="ARBA" id="ARBA00023136"/>
    </source>
</evidence>
<dbReference type="SMART" id="SM00231">
    <property type="entry name" value="FA58C"/>
    <property type="match status" value="1"/>
</dbReference>
<dbReference type="InterPro" id="IPR000421">
    <property type="entry name" value="FA58C"/>
</dbReference>
<evidence type="ECO:0000256" key="3">
    <source>
        <dbReference type="ARBA" id="ARBA00022525"/>
    </source>
</evidence>
<evidence type="ECO:0000256" key="1">
    <source>
        <dbReference type="ARBA" id="ARBA00004184"/>
    </source>
</evidence>
<dbReference type="RefSeq" id="XP_031559511.1">
    <property type="nucleotide sequence ID" value="XM_031703651.1"/>
</dbReference>
<name>A0A6P8HVV9_ACTTE</name>
<dbReference type="PROSITE" id="PS50022">
    <property type="entry name" value="FA58C_3"/>
    <property type="match status" value="1"/>
</dbReference>
<keyword evidence="8" id="KW-1185">Reference proteome</keyword>
<dbReference type="CDD" id="cd00057">
    <property type="entry name" value="FA58C"/>
    <property type="match status" value="1"/>
</dbReference>
<keyword evidence="6" id="KW-1015">Disulfide bond</keyword>
<dbReference type="OrthoDB" id="5966355at2759"/>
<dbReference type="GO" id="GO:0007155">
    <property type="term" value="P:cell adhesion"/>
    <property type="evidence" value="ECO:0007669"/>
    <property type="project" value="UniProtKB-KW"/>
</dbReference>
<reference evidence="9" key="1">
    <citation type="submission" date="2025-08" db="UniProtKB">
        <authorList>
            <consortium name="RefSeq"/>
        </authorList>
    </citation>
    <scope>IDENTIFICATION</scope>
    <source>
        <tissue evidence="9">Tentacle</tissue>
    </source>
</reference>
<evidence type="ECO:0000256" key="2">
    <source>
        <dbReference type="ARBA" id="ARBA00004613"/>
    </source>
</evidence>
<protein>
    <submittedName>
        <fullName evidence="9">Uncharacterized protein LOC116295742</fullName>
    </submittedName>
</protein>
<feature type="domain" description="F5/8 type C" evidence="7">
    <location>
        <begin position="320"/>
        <end position="466"/>
    </location>
</feature>
<evidence type="ECO:0000313" key="8">
    <source>
        <dbReference type="Proteomes" id="UP000515163"/>
    </source>
</evidence>
<sequence length="639" mass="69187">MKNILIAVILALQGFLSVKVYGFQFNLLKTSDWQYPGRCLDLSLQMTLTSDTPIKISVKSPFNQSAAFLKIKETTLKSSTCGQFTGSSNAVLGSRVNNPDINDEATIDLGNVAVPSTCDMAIGVKFQLLDHPSFTHGQSVWVSIGTEYANQSIFAAQQAIRTMNIAVPQPVLHVSVSSPGADVMDAGSPMILQVRAYHDCAKTSAHVEKSRIIIEPPKNVQYSSFQKNTGSVDVTKTASSGSELIFETGAINFTQEINFNLTVTLDTSQPKTGRELQYVTFYVDVSANGSSPLCTSPNKEFSETSSLTTTSVIYRPFSTCDSAIGLTGGAFSASSYSAGNEPHHAKLNGPGAWKPSNAFKKDRRQYLQANFTSRLQIRRLVTKGLCDVFGNSTDAFVKAFKLYYSENGAFWNAVKEGSKVKVFSANKGCEKSTIVPLPFDVEAKYLRLVPVDFENEIALKLEVYGCVATSSAPAVPTDIPNRSLIPRLNDIFVCNTGMDRKTVESSCHYSSDGLSWKALHFSIKHISHYDPTTDSLYGVGGSDGKLKFRSGTDINKAWDVISSEEFTSKKAVSGAVMAVSADHLVVTDTTTSTPLTADRLAANAGGITWGWTAHGVHSSNDGGTNWNQRVSWSCKDLAP</sequence>
<dbReference type="GO" id="GO:0005886">
    <property type="term" value="C:plasma membrane"/>
    <property type="evidence" value="ECO:0007669"/>
    <property type="project" value="TreeGrafter"/>
</dbReference>